<evidence type="ECO:0000256" key="1">
    <source>
        <dbReference type="SAM" id="MobiDB-lite"/>
    </source>
</evidence>
<evidence type="ECO:0000313" key="2">
    <source>
        <dbReference type="EMBL" id="MBV4461598.1"/>
    </source>
</evidence>
<dbReference type="Proteomes" id="UP000765224">
    <property type="component" value="Unassembled WGS sequence"/>
</dbReference>
<keyword evidence="3" id="KW-1185">Reference proteome</keyword>
<evidence type="ECO:0000313" key="3">
    <source>
        <dbReference type="Proteomes" id="UP000765224"/>
    </source>
</evidence>
<organism evidence="2 3">
    <name type="scientific">Pseudomonas ekonensis</name>
    <dbReference type="NCBI Taxonomy" id="2842353"/>
    <lineage>
        <taxon>Bacteria</taxon>
        <taxon>Pseudomonadati</taxon>
        <taxon>Pseudomonadota</taxon>
        <taxon>Gammaproteobacteria</taxon>
        <taxon>Pseudomonadales</taxon>
        <taxon>Pseudomonadaceae</taxon>
        <taxon>Pseudomonas</taxon>
    </lineage>
</organism>
<reference evidence="2 3" key="1">
    <citation type="submission" date="2021-06" db="EMBL/GenBank/DDBJ databases">
        <title>Updating the genus Pseudomonas: Description of 43 new species and partition of the Pseudomonas putida group.</title>
        <authorList>
            <person name="Girard L."/>
            <person name="Lood C."/>
            <person name="Vandamme P."/>
            <person name="Rokni-Zadeh H."/>
            <person name="Van Noort V."/>
            <person name="Hofte M."/>
            <person name="Lavigne R."/>
            <person name="De Mot R."/>
        </authorList>
    </citation>
    <scope>NUCLEOTIDE SEQUENCE [LARGE SCALE GENOMIC DNA]</scope>
    <source>
        <strain evidence="2 3">COR58</strain>
    </source>
</reference>
<proteinExistence type="predicted"/>
<dbReference type="EMBL" id="JAHSTS010000003">
    <property type="protein sequence ID" value="MBV4461598.1"/>
    <property type="molecule type" value="Genomic_DNA"/>
</dbReference>
<feature type="region of interest" description="Disordered" evidence="1">
    <location>
        <begin position="79"/>
        <end position="106"/>
    </location>
</feature>
<gene>
    <name evidence="2" type="ORF">KVG96_26860</name>
</gene>
<protein>
    <submittedName>
        <fullName evidence="2">Uncharacterized protein</fullName>
    </submittedName>
</protein>
<sequence length="480" mass="51392">MNPRPSDPCDVQDAAGRLLGQALTSGARHLAFGMARVRFTQQVARYAKRIADEVAAGHLSPEQGILALAQEQRDLLNQSRALSRSPRTARARPLSAQPAAHSDPQRLLRAVHRQNLNVSRPAAMSGPSPHPVNDLRFFPSELWPQEAPAPEEPGFYIVPESLPAEALQARLFPSPKPNVIATFKRLNPLEDMVKAGSLIVLSDPDNQQCTYEESLLMETARIVSLALEPLTMEEADFFAQHYDVIRQTLSHGSKVIGVGTAMAANHLDTLKATLKDIEALHTRTLQTNGSLNSKSFKKQRAELLKRLDGQLTQFTKKAIALPDYPNLKIALGIDHPHLVHRWRRAGGIGQVPGYATHVRAVTQASQHIKHGGWIGTAVGGGASAMKIQDVCRNGSAAECEKVRFTETASFLGGVSVGALASRILTAGATVTICAGVGIPTGGVGTLLCSALIAGAGNLAAGMLGEKGGELFAEKIYEANQ</sequence>
<comment type="caution">
    <text evidence="2">The sequence shown here is derived from an EMBL/GenBank/DDBJ whole genome shotgun (WGS) entry which is preliminary data.</text>
</comment>
<name>A0ABS6PMA5_9PSED</name>
<accession>A0ABS6PMA5</accession>